<evidence type="ECO:0000313" key="2">
    <source>
        <dbReference type="EMBL" id="GFT56599.1"/>
    </source>
</evidence>
<sequence length="69" mass="7536">MELIFDFLKVSVPVFGWPLPVYEKVFLIVFIACGIVGGCISTYSAITDIVQPESFKPPCYVNMTAASTA</sequence>
<evidence type="ECO:0000256" key="1">
    <source>
        <dbReference type="SAM" id="Phobius"/>
    </source>
</evidence>
<proteinExistence type="predicted"/>
<comment type="caution">
    <text evidence="2">The sequence shown here is derived from an EMBL/GenBank/DDBJ whole genome shotgun (WGS) entry which is preliminary data.</text>
</comment>
<gene>
    <name evidence="2" type="ORF">NPIL_176071</name>
</gene>
<keyword evidence="1" id="KW-1133">Transmembrane helix</keyword>
<name>A0A8X6TU46_NEPPI</name>
<dbReference type="AlphaFoldDB" id="A0A8X6TU46"/>
<keyword evidence="1" id="KW-0472">Membrane</keyword>
<dbReference type="EMBL" id="BMAW01066848">
    <property type="protein sequence ID" value="GFT56599.1"/>
    <property type="molecule type" value="Genomic_DNA"/>
</dbReference>
<organism evidence="2 3">
    <name type="scientific">Nephila pilipes</name>
    <name type="common">Giant wood spider</name>
    <name type="synonym">Nephila maculata</name>
    <dbReference type="NCBI Taxonomy" id="299642"/>
    <lineage>
        <taxon>Eukaryota</taxon>
        <taxon>Metazoa</taxon>
        <taxon>Ecdysozoa</taxon>
        <taxon>Arthropoda</taxon>
        <taxon>Chelicerata</taxon>
        <taxon>Arachnida</taxon>
        <taxon>Araneae</taxon>
        <taxon>Araneomorphae</taxon>
        <taxon>Entelegynae</taxon>
        <taxon>Araneoidea</taxon>
        <taxon>Nephilidae</taxon>
        <taxon>Nephila</taxon>
    </lineage>
</organism>
<evidence type="ECO:0000313" key="3">
    <source>
        <dbReference type="Proteomes" id="UP000887013"/>
    </source>
</evidence>
<keyword evidence="3" id="KW-1185">Reference proteome</keyword>
<dbReference type="Proteomes" id="UP000887013">
    <property type="component" value="Unassembled WGS sequence"/>
</dbReference>
<reference evidence="2" key="1">
    <citation type="submission" date="2020-08" db="EMBL/GenBank/DDBJ databases">
        <title>Multicomponent nature underlies the extraordinary mechanical properties of spider dragline silk.</title>
        <authorList>
            <person name="Kono N."/>
            <person name="Nakamura H."/>
            <person name="Mori M."/>
            <person name="Yoshida Y."/>
            <person name="Ohtoshi R."/>
            <person name="Malay A.D."/>
            <person name="Moran D.A.P."/>
            <person name="Tomita M."/>
            <person name="Numata K."/>
            <person name="Arakawa K."/>
        </authorList>
    </citation>
    <scope>NUCLEOTIDE SEQUENCE</scope>
</reference>
<dbReference type="OrthoDB" id="10451190at2759"/>
<accession>A0A8X6TU46</accession>
<protein>
    <submittedName>
        <fullName evidence="2">Uncharacterized protein</fullName>
    </submittedName>
</protein>
<keyword evidence="1" id="KW-0812">Transmembrane</keyword>
<feature type="transmembrane region" description="Helical" evidence="1">
    <location>
        <begin position="25"/>
        <end position="46"/>
    </location>
</feature>